<name>X1UH76_9ZZZZ</name>
<proteinExistence type="predicted"/>
<sequence>GEINRLMVESLEEFFAIWAKGGDILKAWETQRLKSKRPFIAGDMSPKNINKCQNKVKDITNRILDFEVRKV</sequence>
<accession>X1UH76</accession>
<gene>
    <name evidence="1" type="ORF">S12H4_38372</name>
</gene>
<reference evidence="1" key="1">
    <citation type="journal article" date="2014" name="Front. Microbiol.">
        <title>High frequency of phylogenetically diverse reductive dehalogenase-homologous genes in deep subseafloor sedimentary metagenomes.</title>
        <authorList>
            <person name="Kawai M."/>
            <person name="Futagami T."/>
            <person name="Toyoda A."/>
            <person name="Takaki Y."/>
            <person name="Nishi S."/>
            <person name="Hori S."/>
            <person name="Arai W."/>
            <person name="Tsubouchi T."/>
            <person name="Morono Y."/>
            <person name="Uchiyama I."/>
            <person name="Ito T."/>
            <person name="Fujiyama A."/>
            <person name="Inagaki F."/>
            <person name="Takami H."/>
        </authorList>
    </citation>
    <scope>NUCLEOTIDE SEQUENCE</scope>
    <source>
        <strain evidence="1">Expedition CK06-06</strain>
    </source>
</reference>
<dbReference type="AlphaFoldDB" id="X1UH76"/>
<organism evidence="1">
    <name type="scientific">marine sediment metagenome</name>
    <dbReference type="NCBI Taxonomy" id="412755"/>
    <lineage>
        <taxon>unclassified sequences</taxon>
        <taxon>metagenomes</taxon>
        <taxon>ecological metagenomes</taxon>
    </lineage>
</organism>
<evidence type="ECO:0000313" key="1">
    <source>
        <dbReference type="EMBL" id="GAI91699.1"/>
    </source>
</evidence>
<dbReference type="EMBL" id="BARW01023093">
    <property type="protein sequence ID" value="GAI91699.1"/>
    <property type="molecule type" value="Genomic_DNA"/>
</dbReference>
<protein>
    <submittedName>
        <fullName evidence="1">Uncharacterized protein</fullName>
    </submittedName>
</protein>
<comment type="caution">
    <text evidence="1">The sequence shown here is derived from an EMBL/GenBank/DDBJ whole genome shotgun (WGS) entry which is preliminary data.</text>
</comment>
<feature type="non-terminal residue" evidence="1">
    <location>
        <position position="1"/>
    </location>
</feature>